<reference evidence="1 2" key="1">
    <citation type="submission" date="2020-01" db="EMBL/GenBank/DDBJ databases">
        <title>Complete genome sequence of Chitinophaga sp. H33E-04 isolated from quinoa roots.</title>
        <authorList>
            <person name="Weon H.-Y."/>
            <person name="Lee S.A."/>
        </authorList>
    </citation>
    <scope>NUCLEOTIDE SEQUENCE [LARGE SCALE GENOMIC DNA]</scope>
    <source>
        <strain evidence="1 2">H33E-04</strain>
    </source>
</reference>
<dbReference type="RefSeq" id="WP_162332925.1">
    <property type="nucleotide sequence ID" value="NZ_CP048113.1"/>
</dbReference>
<proteinExistence type="predicted"/>
<evidence type="ECO:0000313" key="2">
    <source>
        <dbReference type="Proteomes" id="UP000476411"/>
    </source>
</evidence>
<sequence length="87" mass="10135">MKYHVKTINSSRCHITLLPENDVDENLLRIRDEEERDAKAFTFEWHYQSALTNKFGIKAHLTAIHNHHYPSSVFADYIVEGHTIGNV</sequence>
<evidence type="ECO:0000313" key="1">
    <source>
        <dbReference type="EMBL" id="QHS61251.1"/>
    </source>
</evidence>
<gene>
    <name evidence="1" type="ORF">GWR21_17095</name>
</gene>
<name>A0A6B9ZIB7_9BACT</name>
<dbReference type="AlphaFoldDB" id="A0A6B9ZIB7"/>
<protein>
    <submittedName>
        <fullName evidence="1">Uncharacterized protein</fullName>
    </submittedName>
</protein>
<organism evidence="1 2">
    <name type="scientific">Chitinophaga agri</name>
    <dbReference type="NCBI Taxonomy" id="2703787"/>
    <lineage>
        <taxon>Bacteria</taxon>
        <taxon>Pseudomonadati</taxon>
        <taxon>Bacteroidota</taxon>
        <taxon>Chitinophagia</taxon>
        <taxon>Chitinophagales</taxon>
        <taxon>Chitinophagaceae</taxon>
        <taxon>Chitinophaga</taxon>
    </lineage>
</organism>
<accession>A0A6B9ZIB7</accession>
<dbReference type="EMBL" id="CP048113">
    <property type="protein sequence ID" value="QHS61251.1"/>
    <property type="molecule type" value="Genomic_DNA"/>
</dbReference>
<dbReference type="KEGG" id="chih:GWR21_17095"/>
<keyword evidence="2" id="KW-1185">Reference proteome</keyword>
<dbReference type="Proteomes" id="UP000476411">
    <property type="component" value="Chromosome"/>
</dbReference>